<proteinExistence type="predicted"/>
<accession>A0A1J1HGT1</accession>
<keyword evidence="3" id="KW-1185">Reference proteome</keyword>
<name>A0A1J1HGT1_9DIPT</name>
<evidence type="ECO:0000313" key="2">
    <source>
        <dbReference type="EMBL" id="CRK87205.1"/>
    </source>
</evidence>
<gene>
    <name evidence="2" type="ORF">CLUMA_CG001009</name>
</gene>
<evidence type="ECO:0000256" key="1">
    <source>
        <dbReference type="SAM" id="MobiDB-lite"/>
    </source>
</evidence>
<evidence type="ECO:0000313" key="3">
    <source>
        <dbReference type="Proteomes" id="UP000183832"/>
    </source>
</evidence>
<feature type="region of interest" description="Disordered" evidence="1">
    <location>
        <begin position="1"/>
        <end position="23"/>
    </location>
</feature>
<reference evidence="2 3" key="1">
    <citation type="submission" date="2015-04" db="EMBL/GenBank/DDBJ databases">
        <authorList>
            <person name="Syromyatnikov M.Y."/>
            <person name="Popov V.N."/>
        </authorList>
    </citation>
    <scope>NUCLEOTIDE SEQUENCE [LARGE SCALE GENOMIC DNA]</scope>
</reference>
<dbReference type="AlphaFoldDB" id="A0A1J1HGT1"/>
<sequence length="75" mass="9118">MSLLTLHGQSALHARHSSYEKSKKLSSAFVKPNWRTRFYKRLFEQHKKKESKYVVEREEPYMIAYPKYQQKDPKQ</sequence>
<dbReference type="EMBL" id="CVRI01000004">
    <property type="protein sequence ID" value="CRK87205.1"/>
    <property type="molecule type" value="Genomic_DNA"/>
</dbReference>
<protein>
    <submittedName>
        <fullName evidence="2">CLUMA_CG001009, isoform A</fullName>
    </submittedName>
</protein>
<dbReference type="Proteomes" id="UP000183832">
    <property type="component" value="Unassembled WGS sequence"/>
</dbReference>
<organism evidence="2 3">
    <name type="scientific">Clunio marinus</name>
    <dbReference type="NCBI Taxonomy" id="568069"/>
    <lineage>
        <taxon>Eukaryota</taxon>
        <taxon>Metazoa</taxon>
        <taxon>Ecdysozoa</taxon>
        <taxon>Arthropoda</taxon>
        <taxon>Hexapoda</taxon>
        <taxon>Insecta</taxon>
        <taxon>Pterygota</taxon>
        <taxon>Neoptera</taxon>
        <taxon>Endopterygota</taxon>
        <taxon>Diptera</taxon>
        <taxon>Nematocera</taxon>
        <taxon>Chironomoidea</taxon>
        <taxon>Chironomidae</taxon>
        <taxon>Clunio</taxon>
    </lineage>
</organism>